<organism evidence="2 3">
    <name type="scientific">Portunus trituberculatus</name>
    <name type="common">Swimming crab</name>
    <name type="synonym">Neptunus trituberculatus</name>
    <dbReference type="NCBI Taxonomy" id="210409"/>
    <lineage>
        <taxon>Eukaryota</taxon>
        <taxon>Metazoa</taxon>
        <taxon>Ecdysozoa</taxon>
        <taxon>Arthropoda</taxon>
        <taxon>Crustacea</taxon>
        <taxon>Multicrustacea</taxon>
        <taxon>Malacostraca</taxon>
        <taxon>Eumalacostraca</taxon>
        <taxon>Eucarida</taxon>
        <taxon>Decapoda</taxon>
        <taxon>Pleocyemata</taxon>
        <taxon>Brachyura</taxon>
        <taxon>Eubrachyura</taxon>
        <taxon>Portunoidea</taxon>
        <taxon>Portunidae</taxon>
        <taxon>Portuninae</taxon>
        <taxon>Portunus</taxon>
    </lineage>
</organism>
<reference evidence="2 3" key="1">
    <citation type="submission" date="2019-05" db="EMBL/GenBank/DDBJ databases">
        <title>Another draft genome of Portunus trituberculatus and its Hox gene families provides insights of decapod evolution.</title>
        <authorList>
            <person name="Jeong J.-H."/>
            <person name="Song I."/>
            <person name="Kim S."/>
            <person name="Choi T."/>
            <person name="Kim D."/>
            <person name="Ryu S."/>
            <person name="Kim W."/>
        </authorList>
    </citation>
    <scope>NUCLEOTIDE SEQUENCE [LARGE SCALE GENOMIC DNA]</scope>
    <source>
        <tissue evidence="2">Muscle</tissue>
    </source>
</reference>
<proteinExistence type="predicted"/>
<accession>A0A5B7I372</accession>
<feature type="region of interest" description="Disordered" evidence="1">
    <location>
        <begin position="17"/>
        <end position="44"/>
    </location>
</feature>
<gene>
    <name evidence="2" type="ORF">E2C01_072684</name>
</gene>
<evidence type="ECO:0000313" key="2">
    <source>
        <dbReference type="EMBL" id="MPC78202.1"/>
    </source>
</evidence>
<keyword evidence="3" id="KW-1185">Reference proteome</keyword>
<dbReference type="Proteomes" id="UP000324222">
    <property type="component" value="Unassembled WGS sequence"/>
</dbReference>
<name>A0A5B7I372_PORTR</name>
<feature type="compositionally biased region" description="Basic residues" evidence="1">
    <location>
        <begin position="116"/>
        <end position="128"/>
    </location>
</feature>
<comment type="caution">
    <text evidence="2">The sequence shown here is derived from an EMBL/GenBank/DDBJ whole genome shotgun (WGS) entry which is preliminary data.</text>
</comment>
<sequence length="128" mass="12808">MTSLDYRTCSWNERIESSEGLPSRCRSGTPARDGEGGVVSSGSQRLSVAGCVTPAATHVRGDGVGAAGNTDLVAAGAWGLASSSPVGDAAVIGPTVGASASGRPGESVTHTATQRATRKSMHGGVRRQ</sequence>
<feature type="region of interest" description="Disordered" evidence="1">
    <location>
        <begin position="95"/>
        <end position="128"/>
    </location>
</feature>
<dbReference type="AlphaFoldDB" id="A0A5B7I372"/>
<dbReference type="EMBL" id="VSRR010047833">
    <property type="protein sequence ID" value="MPC78202.1"/>
    <property type="molecule type" value="Genomic_DNA"/>
</dbReference>
<evidence type="ECO:0000313" key="3">
    <source>
        <dbReference type="Proteomes" id="UP000324222"/>
    </source>
</evidence>
<evidence type="ECO:0000256" key="1">
    <source>
        <dbReference type="SAM" id="MobiDB-lite"/>
    </source>
</evidence>
<protein>
    <submittedName>
        <fullName evidence="2">Uncharacterized protein</fullName>
    </submittedName>
</protein>